<evidence type="ECO:0000313" key="7">
    <source>
        <dbReference type="EMBL" id="KZB79766.1"/>
    </source>
</evidence>
<dbReference type="InterPro" id="IPR001647">
    <property type="entry name" value="HTH_TetR"/>
</dbReference>
<keyword evidence="2" id="KW-0805">Transcription regulation</keyword>
<keyword evidence="3 5" id="KW-0238">DNA-binding</keyword>
<keyword evidence="4" id="KW-0804">Transcription</keyword>
<dbReference type="EMBL" id="LQCI01000051">
    <property type="protein sequence ID" value="KZB79766.1"/>
    <property type="molecule type" value="Genomic_DNA"/>
</dbReference>
<dbReference type="InterPro" id="IPR004111">
    <property type="entry name" value="Repressor_TetR_C"/>
</dbReference>
<reference evidence="8 10" key="2">
    <citation type="submission" date="2016-11" db="EMBL/GenBank/DDBJ databases">
        <title>Genome sequencing of Amycolatopsis regifaucium.</title>
        <authorList>
            <person name="Mayilraj S."/>
            <person name="Kaur N."/>
        </authorList>
    </citation>
    <scope>NUCLEOTIDE SEQUENCE [LARGE SCALE GENOMIC DNA]</scope>
    <source>
        <strain evidence="8 10">GY080</strain>
    </source>
</reference>
<protein>
    <recommendedName>
        <fullName evidence="6">HTH tetR-type domain-containing protein</fullName>
    </recommendedName>
</protein>
<evidence type="ECO:0000256" key="4">
    <source>
        <dbReference type="ARBA" id="ARBA00023163"/>
    </source>
</evidence>
<evidence type="ECO:0000256" key="1">
    <source>
        <dbReference type="ARBA" id="ARBA00022491"/>
    </source>
</evidence>
<dbReference type="InterPro" id="IPR009057">
    <property type="entry name" value="Homeodomain-like_sf"/>
</dbReference>
<dbReference type="PANTHER" id="PTHR30055">
    <property type="entry name" value="HTH-TYPE TRANSCRIPTIONAL REGULATOR RUTR"/>
    <property type="match status" value="1"/>
</dbReference>
<proteinExistence type="predicted"/>
<dbReference type="GO" id="GO:0003700">
    <property type="term" value="F:DNA-binding transcription factor activity"/>
    <property type="evidence" value="ECO:0007669"/>
    <property type="project" value="TreeGrafter"/>
</dbReference>
<evidence type="ECO:0000256" key="5">
    <source>
        <dbReference type="PROSITE-ProRule" id="PRU00335"/>
    </source>
</evidence>
<organism evidence="7 9">
    <name type="scientific">Amycolatopsis regifaucium</name>
    <dbReference type="NCBI Taxonomy" id="546365"/>
    <lineage>
        <taxon>Bacteria</taxon>
        <taxon>Bacillati</taxon>
        <taxon>Actinomycetota</taxon>
        <taxon>Actinomycetes</taxon>
        <taxon>Pseudonocardiales</taxon>
        <taxon>Pseudonocardiaceae</taxon>
        <taxon>Amycolatopsis</taxon>
    </lineage>
</organism>
<dbReference type="InterPro" id="IPR003012">
    <property type="entry name" value="Tet_transcr_reg_TetR"/>
</dbReference>
<gene>
    <name evidence="8" type="ORF">ATP06_0206060</name>
    <name evidence="7" type="ORF">AVL48_15355</name>
</gene>
<dbReference type="Gene3D" id="1.10.10.60">
    <property type="entry name" value="Homeodomain-like"/>
    <property type="match status" value="1"/>
</dbReference>
<sequence length="221" mass="23967">MTRREPLNRGKVLDAALALAAEEGLKGLSMRKLAKTLGVEAMALYNHVRNKTDILDGIAERVYRGIERADPAAPWPDRVRVTVLNLYRALARHPVVPMALVTDEATPNSLRALQPIEDLVGALYEAGFDDDGVRQTLGALNSLVFGSLLLTTAGFATERRGEAEQEQMDHYLRRIDPAVLPNFSRALPALATVDPERDFARALDILIDGLTSAAASGQGTA</sequence>
<keyword evidence="1" id="KW-0678">Repressor</keyword>
<accession>A0A154M5C9</accession>
<dbReference type="GO" id="GO:0046677">
    <property type="term" value="P:response to antibiotic"/>
    <property type="evidence" value="ECO:0007669"/>
    <property type="project" value="InterPro"/>
</dbReference>
<dbReference type="GO" id="GO:0045892">
    <property type="term" value="P:negative regulation of DNA-templated transcription"/>
    <property type="evidence" value="ECO:0007669"/>
    <property type="project" value="InterPro"/>
</dbReference>
<evidence type="ECO:0000313" key="9">
    <source>
        <dbReference type="Proteomes" id="UP000076321"/>
    </source>
</evidence>
<evidence type="ECO:0000313" key="8">
    <source>
        <dbReference type="EMBL" id="OKA09917.1"/>
    </source>
</evidence>
<reference evidence="7 9" key="1">
    <citation type="submission" date="2015-12" db="EMBL/GenBank/DDBJ databases">
        <title>Amycolatopsis regifaucium genome sequencing and assembly.</title>
        <authorList>
            <person name="Mayilraj S."/>
        </authorList>
    </citation>
    <scope>NUCLEOTIDE SEQUENCE [LARGE SCALE GENOMIC DNA]</scope>
    <source>
        <strain evidence="7 9">GY080</strain>
    </source>
</reference>
<name>A0A154M5C9_9PSEU</name>
<dbReference type="GO" id="GO:0000976">
    <property type="term" value="F:transcription cis-regulatory region binding"/>
    <property type="evidence" value="ECO:0007669"/>
    <property type="project" value="TreeGrafter"/>
</dbReference>
<dbReference type="Proteomes" id="UP000186883">
    <property type="component" value="Unassembled WGS sequence"/>
</dbReference>
<dbReference type="Pfam" id="PF00440">
    <property type="entry name" value="TetR_N"/>
    <property type="match status" value="1"/>
</dbReference>
<dbReference type="OrthoDB" id="329481at2"/>
<dbReference type="InterPro" id="IPR050109">
    <property type="entry name" value="HTH-type_TetR-like_transc_reg"/>
</dbReference>
<comment type="caution">
    <text evidence="7">The sequence shown here is derived from an EMBL/GenBank/DDBJ whole genome shotgun (WGS) entry which is preliminary data.</text>
</comment>
<dbReference type="AlphaFoldDB" id="A0A154M5C9"/>
<dbReference type="Gene3D" id="1.10.357.10">
    <property type="entry name" value="Tetracycline Repressor, domain 2"/>
    <property type="match status" value="1"/>
</dbReference>
<dbReference type="InterPro" id="IPR036271">
    <property type="entry name" value="Tet_transcr_reg_TetR-rel_C_sf"/>
</dbReference>
<evidence type="ECO:0000259" key="6">
    <source>
        <dbReference type="PROSITE" id="PS50977"/>
    </source>
</evidence>
<dbReference type="SUPFAM" id="SSF48498">
    <property type="entry name" value="Tetracyclin repressor-like, C-terminal domain"/>
    <property type="match status" value="1"/>
</dbReference>
<dbReference type="SUPFAM" id="SSF46689">
    <property type="entry name" value="Homeodomain-like"/>
    <property type="match status" value="1"/>
</dbReference>
<evidence type="ECO:0000256" key="2">
    <source>
        <dbReference type="ARBA" id="ARBA00023015"/>
    </source>
</evidence>
<dbReference type="PANTHER" id="PTHR30055:SF151">
    <property type="entry name" value="TRANSCRIPTIONAL REGULATORY PROTEIN"/>
    <property type="match status" value="1"/>
</dbReference>
<evidence type="ECO:0000313" key="10">
    <source>
        <dbReference type="Proteomes" id="UP000186883"/>
    </source>
</evidence>
<keyword evidence="10" id="KW-1185">Reference proteome</keyword>
<dbReference type="EMBL" id="LOBU02000006">
    <property type="protein sequence ID" value="OKA09917.1"/>
    <property type="molecule type" value="Genomic_DNA"/>
</dbReference>
<dbReference type="PRINTS" id="PR00455">
    <property type="entry name" value="HTHTETR"/>
</dbReference>
<feature type="domain" description="HTH tetR-type" evidence="6">
    <location>
        <begin position="6"/>
        <end position="66"/>
    </location>
</feature>
<feature type="DNA-binding region" description="H-T-H motif" evidence="5">
    <location>
        <begin position="29"/>
        <end position="48"/>
    </location>
</feature>
<dbReference type="PRINTS" id="PR00400">
    <property type="entry name" value="TETREPRESSOR"/>
</dbReference>
<dbReference type="RefSeq" id="WP_061987592.1">
    <property type="nucleotide sequence ID" value="NZ_FOPQ01000012.1"/>
</dbReference>
<dbReference type="PROSITE" id="PS50977">
    <property type="entry name" value="HTH_TETR_2"/>
    <property type="match status" value="1"/>
</dbReference>
<dbReference type="Proteomes" id="UP000076321">
    <property type="component" value="Unassembled WGS sequence"/>
</dbReference>
<dbReference type="Pfam" id="PF02909">
    <property type="entry name" value="TetR_C_1"/>
    <property type="match status" value="1"/>
</dbReference>
<evidence type="ECO:0000256" key="3">
    <source>
        <dbReference type="ARBA" id="ARBA00023125"/>
    </source>
</evidence>